<gene>
    <name evidence="2" type="ORF">D2962_12825</name>
</gene>
<evidence type="ECO:0000313" key="2">
    <source>
        <dbReference type="EMBL" id="AYO31364.1"/>
    </source>
</evidence>
<evidence type="ECO:0000259" key="1">
    <source>
        <dbReference type="Pfam" id="PF07478"/>
    </source>
</evidence>
<dbReference type="InterPro" id="IPR013815">
    <property type="entry name" value="ATP_grasp_subdomain_1"/>
</dbReference>
<dbReference type="GO" id="GO:0008716">
    <property type="term" value="F:D-alanine-D-alanine ligase activity"/>
    <property type="evidence" value="ECO:0007669"/>
    <property type="project" value="InterPro"/>
</dbReference>
<dbReference type="EMBL" id="CP033169">
    <property type="protein sequence ID" value="AYO31364.1"/>
    <property type="molecule type" value="Genomic_DNA"/>
</dbReference>
<feature type="domain" description="D-alanine--D-alanine ligase C-terminal" evidence="1">
    <location>
        <begin position="129"/>
        <end position="310"/>
    </location>
</feature>
<dbReference type="InterPro" id="IPR011095">
    <property type="entry name" value="Dala_Dala_lig_C"/>
</dbReference>
<proteinExistence type="predicted"/>
<dbReference type="Gene3D" id="3.30.1490.20">
    <property type="entry name" value="ATP-grasp fold, A domain"/>
    <property type="match status" value="1"/>
</dbReference>
<name>A0A3G2R733_9FIRM</name>
<keyword evidence="3" id="KW-1185">Reference proteome</keyword>
<dbReference type="Gene3D" id="3.30.470.20">
    <property type="entry name" value="ATP-grasp fold, B domain"/>
    <property type="match status" value="1"/>
</dbReference>
<reference evidence="2 3" key="1">
    <citation type="submission" date="2018-10" db="EMBL/GenBank/DDBJ databases">
        <authorList>
            <person name="Zhang X."/>
        </authorList>
    </citation>
    <scope>NUCLEOTIDE SEQUENCE [LARGE SCALE GENOMIC DNA]</scope>
    <source>
        <strain evidence="2 3">SK-G1</strain>
    </source>
</reference>
<dbReference type="PANTHER" id="PTHR23132:SF23">
    <property type="entry name" value="D-ALANINE--D-ALANINE LIGASE B"/>
    <property type="match status" value="1"/>
</dbReference>
<organism evidence="2 3">
    <name type="scientific">Biomaibacter acetigenes</name>
    <dbReference type="NCBI Taxonomy" id="2316383"/>
    <lineage>
        <taxon>Bacteria</taxon>
        <taxon>Bacillati</taxon>
        <taxon>Bacillota</taxon>
        <taxon>Clostridia</taxon>
        <taxon>Thermosediminibacterales</taxon>
        <taxon>Tepidanaerobacteraceae</taxon>
        <taxon>Biomaibacter</taxon>
    </lineage>
</organism>
<evidence type="ECO:0000313" key="3">
    <source>
        <dbReference type="Proteomes" id="UP000280960"/>
    </source>
</evidence>
<accession>A0A3G2R733</accession>
<protein>
    <submittedName>
        <fullName evidence="2">ATP-grasp domain-containing protein</fullName>
    </submittedName>
</protein>
<sequence>MKVGVFWRRFRNVELQRKLTQDKIFDDAYDEAFQHYSAIREAGFDAVLIEWKKDPRETLQILNNEKVDLIFNASSLKEVAFLEAFGIPFVGSGLDLVATSKAARKKIVAYHKLPTPGFFVANSPDRIPEHHLKYPLFVKPVRGRGSAGISEENVVKNPEDLPGVVAKITQKIGQPALVEEFIQGREITVGIIGYENPKVLPILEIEYNSTITNTFEHKMLDHEIIHCPAKLTSEEQSRITDIAKRIYKVLNAKDFGRIDMILGRDGIPYFLELNTFAGLTMSSGKAHNGYMGYMAEALGMTAAEFIGSIIQSAIKRYGEETINALSKRDLMTS</sequence>
<dbReference type="Pfam" id="PF07478">
    <property type="entry name" value="Dala_Dala_lig_C"/>
    <property type="match status" value="1"/>
</dbReference>
<dbReference type="PANTHER" id="PTHR23132">
    <property type="entry name" value="D-ALANINE--D-ALANINE LIGASE"/>
    <property type="match status" value="1"/>
</dbReference>
<dbReference type="Proteomes" id="UP000280960">
    <property type="component" value="Chromosome"/>
</dbReference>
<dbReference type="SUPFAM" id="SSF56059">
    <property type="entry name" value="Glutathione synthetase ATP-binding domain-like"/>
    <property type="match status" value="1"/>
</dbReference>
<dbReference type="AlphaFoldDB" id="A0A3G2R733"/>
<dbReference type="RefSeq" id="WP_122015199.1">
    <property type="nucleotide sequence ID" value="NZ_CP033169.1"/>
</dbReference>
<dbReference type="KEGG" id="bacg:D2962_12825"/>
<dbReference type="GO" id="GO:0005524">
    <property type="term" value="F:ATP binding"/>
    <property type="evidence" value="ECO:0007669"/>
    <property type="project" value="InterPro"/>
</dbReference>